<dbReference type="PANTHER" id="PTHR10762">
    <property type="entry name" value="DIPHTHAMIDE BIOSYNTHESIS PROTEIN"/>
    <property type="match status" value="1"/>
</dbReference>
<keyword evidence="12" id="KW-1185">Reference proteome</keyword>
<evidence type="ECO:0000256" key="3">
    <source>
        <dbReference type="ARBA" id="ARBA00006179"/>
    </source>
</evidence>
<evidence type="ECO:0000256" key="4">
    <source>
        <dbReference type="ARBA" id="ARBA00021914"/>
    </source>
</evidence>
<keyword evidence="7" id="KW-0411">Iron-sulfur</keyword>
<sequence length="520" mass="58008">MEELSLHELYDIEETALYILRNSYTRVALQFPDQLLEASVVVSSALRNELRKKIQSNELVQLYVLADTTYGSCCADEIAAAHVQAECIIHYGHTCFSPMSKLPVWYVFGKAMIDIKDFVHQLVDYAHGHKKRVLVVFDLKYVHAIQHIVKKIVESQLQCGRDGAKIVFADVPERETYPVALTSGPTVGAGKVDSKKQESDADNQKSRSPSTSTIQSCTRFSLGGLSWTLPEGSKMEDIELVWIGQECPALTNVMLTFNASTVSLYDPERKLLATDAAKQSKFLMRRYYLVERAKDANIVGIVVGTLGVAGYQEMVRSLKRLVKESGKKSYILAMGRPNPAKLANFPECDIFVLVACAQTALLDSKEYMVPVITPFEAMIAWKRGSDWTGEYSLDFSLLKNFRESEEKAGRSIQLQDNDEARFSFIKGSYVEERMTLSGHECDSSKSICLAREAERALQIQNGSNSELSKRPEVQSGAEYFALRSFQGLQLDDAQRPVQHYAVGQKGRAAAYSGEPAKQLG</sequence>
<comment type="cofactor">
    <cofactor evidence="1">
        <name>[4Fe-4S] cluster</name>
        <dbReference type="ChEBI" id="CHEBI:49883"/>
    </cofactor>
</comment>
<reference evidence="11" key="1">
    <citation type="submission" date="2021-01" db="EMBL/GenBank/DDBJ databases">
        <title>Adiantum capillus-veneris genome.</title>
        <authorList>
            <person name="Fang Y."/>
            <person name="Liao Q."/>
        </authorList>
    </citation>
    <scope>NUCLEOTIDE SEQUENCE</scope>
    <source>
        <strain evidence="11">H3</strain>
        <tissue evidence="11">Leaf</tissue>
    </source>
</reference>
<accession>A0A9D4U6W9</accession>
<evidence type="ECO:0000256" key="1">
    <source>
        <dbReference type="ARBA" id="ARBA00001966"/>
    </source>
</evidence>
<dbReference type="Gene3D" id="3.40.50.11860">
    <property type="entry name" value="Diphthamide synthesis DPH1/DPH2 domain 3"/>
    <property type="match status" value="1"/>
</dbReference>
<evidence type="ECO:0000256" key="7">
    <source>
        <dbReference type="ARBA" id="ARBA00023014"/>
    </source>
</evidence>
<dbReference type="InterPro" id="IPR042265">
    <property type="entry name" value="DPH1/DPH2_3"/>
</dbReference>
<feature type="compositionally biased region" description="Polar residues" evidence="10">
    <location>
        <begin position="206"/>
        <end position="215"/>
    </location>
</feature>
<dbReference type="SFLD" id="SFLDG01121">
    <property type="entry name" value="Diphthamide_biosynthesis"/>
    <property type="match status" value="1"/>
</dbReference>
<dbReference type="GO" id="GO:0090560">
    <property type="term" value="F:2-(3-amino-3-carboxypropyl)histidine synthase activity"/>
    <property type="evidence" value="ECO:0007669"/>
    <property type="project" value="InterPro"/>
</dbReference>
<dbReference type="Gene3D" id="3.40.50.11840">
    <property type="entry name" value="Diphthamide synthesis DPH1/DPH2 domain 1"/>
    <property type="match status" value="1"/>
</dbReference>
<dbReference type="GO" id="GO:0017183">
    <property type="term" value="P:protein histidyl modification to diphthamide"/>
    <property type="evidence" value="ECO:0007669"/>
    <property type="project" value="InterPro"/>
</dbReference>
<dbReference type="SFLD" id="SFLDS00032">
    <property type="entry name" value="Radical_SAM_3-amino-3-carboxyp"/>
    <property type="match status" value="1"/>
</dbReference>
<dbReference type="SFLD" id="SFLDF00408">
    <property type="entry name" value="Diphthamide_biosynthesis_famil"/>
    <property type="match status" value="1"/>
</dbReference>
<gene>
    <name evidence="11" type="ORF">GOP47_0022666</name>
</gene>
<dbReference type="GO" id="GO:0046872">
    <property type="term" value="F:metal ion binding"/>
    <property type="evidence" value="ECO:0007669"/>
    <property type="project" value="UniProtKB-KW"/>
</dbReference>
<name>A0A9D4U6W9_ADICA</name>
<evidence type="ECO:0000256" key="8">
    <source>
        <dbReference type="ARBA" id="ARBA00032573"/>
    </source>
</evidence>
<dbReference type="InterPro" id="IPR042263">
    <property type="entry name" value="DPH1/DPH2_1"/>
</dbReference>
<evidence type="ECO:0000256" key="10">
    <source>
        <dbReference type="SAM" id="MobiDB-lite"/>
    </source>
</evidence>
<evidence type="ECO:0000256" key="6">
    <source>
        <dbReference type="ARBA" id="ARBA00023004"/>
    </source>
</evidence>
<comment type="similarity">
    <text evidence="3">Belongs to the DPH1/DPH2 family. DPH2 subfamily.</text>
</comment>
<evidence type="ECO:0000313" key="12">
    <source>
        <dbReference type="Proteomes" id="UP000886520"/>
    </source>
</evidence>
<evidence type="ECO:0000256" key="2">
    <source>
        <dbReference type="ARBA" id="ARBA00005156"/>
    </source>
</evidence>
<dbReference type="Pfam" id="PF01866">
    <property type="entry name" value="Diphthamide_syn"/>
    <property type="match status" value="1"/>
</dbReference>
<protein>
    <recommendedName>
        <fullName evidence="4">2-(3-amino-3-carboxypropyl)histidine synthase subunit 2</fullName>
    </recommendedName>
    <alternativeName>
        <fullName evidence="8">Diphthamide biosynthesis protein 2</fullName>
    </alternativeName>
    <alternativeName>
        <fullName evidence="9">Diphtheria toxin resistance protein 2</fullName>
    </alternativeName>
</protein>
<keyword evidence="5" id="KW-0479">Metal-binding</keyword>
<comment type="caution">
    <text evidence="11">The sequence shown here is derived from an EMBL/GenBank/DDBJ whole genome shotgun (WGS) entry which is preliminary data.</text>
</comment>
<dbReference type="GO" id="GO:0051536">
    <property type="term" value="F:iron-sulfur cluster binding"/>
    <property type="evidence" value="ECO:0007669"/>
    <property type="project" value="UniProtKB-KW"/>
</dbReference>
<evidence type="ECO:0000256" key="9">
    <source>
        <dbReference type="ARBA" id="ARBA00032791"/>
    </source>
</evidence>
<feature type="region of interest" description="Disordered" evidence="10">
    <location>
        <begin position="181"/>
        <end position="215"/>
    </location>
</feature>
<dbReference type="OrthoDB" id="449241at2759"/>
<evidence type="ECO:0000256" key="5">
    <source>
        <dbReference type="ARBA" id="ARBA00022723"/>
    </source>
</evidence>
<keyword evidence="6" id="KW-0408">Iron</keyword>
<dbReference type="NCBIfam" id="TIGR00322">
    <property type="entry name" value="diphth2_R"/>
    <property type="match status" value="1"/>
</dbReference>
<dbReference type="PANTHER" id="PTHR10762:SF2">
    <property type="entry name" value="2-(3-AMINO-3-CARBOXYPROPYL)HISTIDINE SYNTHASE SUBUNIT 2"/>
    <property type="match status" value="1"/>
</dbReference>
<dbReference type="EMBL" id="JABFUD020000022">
    <property type="protein sequence ID" value="KAI5062127.1"/>
    <property type="molecule type" value="Genomic_DNA"/>
</dbReference>
<evidence type="ECO:0000313" key="11">
    <source>
        <dbReference type="EMBL" id="KAI5062127.1"/>
    </source>
</evidence>
<organism evidence="11 12">
    <name type="scientific">Adiantum capillus-veneris</name>
    <name type="common">Maidenhair fern</name>
    <dbReference type="NCBI Taxonomy" id="13818"/>
    <lineage>
        <taxon>Eukaryota</taxon>
        <taxon>Viridiplantae</taxon>
        <taxon>Streptophyta</taxon>
        <taxon>Embryophyta</taxon>
        <taxon>Tracheophyta</taxon>
        <taxon>Polypodiopsida</taxon>
        <taxon>Polypodiidae</taxon>
        <taxon>Polypodiales</taxon>
        <taxon>Pteridineae</taxon>
        <taxon>Pteridaceae</taxon>
        <taxon>Vittarioideae</taxon>
        <taxon>Adiantum</taxon>
    </lineage>
</organism>
<dbReference type="FunFam" id="3.40.50.11840:FF:000002">
    <property type="entry name" value="2-(3-amino-3-carboxypropyl)histidine synthase subunit 2"/>
    <property type="match status" value="1"/>
</dbReference>
<dbReference type="AlphaFoldDB" id="A0A9D4U6W9"/>
<dbReference type="InterPro" id="IPR016435">
    <property type="entry name" value="DPH1/DPH2"/>
</dbReference>
<feature type="compositionally biased region" description="Basic and acidic residues" evidence="10">
    <location>
        <begin position="192"/>
        <end position="205"/>
    </location>
</feature>
<comment type="pathway">
    <text evidence="2">Protein modification; peptidyl-diphthamide biosynthesis.</text>
</comment>
<dbReference type="Proteomes" id="UP000886520">
    <property type="component" value="Chromosome 22"/>
</dbReference>
<dbReference type="FunFam" id="3.40.50.11860:FF:000001">
    <property type="entry name" value="2-(3-amino-3-carboxypropyl)histidine synthase subunit 2"/>
    <property type="match status" value="1"/>
</dbReference>
<proteinExistence type="inferred from homology"/>